<evidence type="ECO:0000313" key="1">
    <source>
        <dbReference type="EMBL" id="QVW27734.1"/>
    </source>
</evidence>
<dbReference type="EMBL" id="MW689258">
    <property type="protein sequence ID" value="QVW27734.1"/>
    <property type="molecule type" value="Genomic_DNA"/>
</dbReference>
<dbReference type="Pfam" id="PF13262">
    <property type="entry name" value="DUF4054"/>
    <property type="match status" value="1"/>
</dbReference>
<keyword evidence="2" id="KW-1185">Reference proteome</keyword>
<proteinExistence type="predicted"/>
<dbReference type="InterPro" id="IPR025127">
    <property type="entry name" value="DUF4054"/>
</dbReference>
<name>A0A8E7KY31_9CAUD</name>
<organism evidence="1 2">
    <name type="scientific">Hafnia phage Pocis76</name>
    <dbReference type="NCBI Taxonomy" id="2831174"/>
    <lineage>
        <taxon>Viruses</taxon>
        <taxon>Duplodnaviria</taxon>
        <taxon>Heunggongvirae</taxon>
        <taxon>Uroviricota</taxon>
        <taxon>Caudoviricetes</taxon>
        <taxon>Drexlerviridae</taxon>
        <taxon>Tempevirinae</taxon>
        <taxon>Pocisvirus</taxon>
        <taxon>Pocisvirus pocis76</taxon>
    </lineage>
</organism>
<dbReference type="Proteomes" id="UP000678489">
    <property type="component" value="Segment"/>
</dbReference>
<evidence type="ECO:0000313" key="2">
    <source>
        <dbReference type="Proteomes" id="UP000678489"/>
    </source>
</evidence>
<reference evidence="1" key="1">
    <citation type="submission" date="2021-03" db="EMBL/GenBank/DDBJ databases">
        <title>Complete genome sequence of Hafnia phage Pocis76.</title>
        <authorList>
            <person name="Dislers A."/>
            <person name="Zrelovs N."/>
            <person name="Kazaks A."/>
        </authorList>
    </citation>
    <scope>NUCLEOTIDE SEQUENCE</scope>
</reference>
<sequence>MNDEIIAQIHKLAPPMKKVDPELLSAWIELAMDFVCEKKFRDKYHRAVALYTLHLMTLDGAMKQEKESVEAYSRRIASFALSGEFSQTFDRVSANHENPLMQTPWGKMYSILNKKRGGGFGLITSLHGRCK</sequence>
<accession>A0A8E7KY31</accession>
<protein>
    <submittedName>
        <fullName evidence="1">Uncharacterized protein</fullName>
    </submittedName>
</protein>